<protein>
    <submittedName>
        <fullName evidence="1">Uncharacterized protein</fullName>
    </submittedName>
</protein>
<evidence type="ECO:0000313" key="1">
    <source>
        <dbReference type="EMBL" id="KDN83476.1"/>
    </source>
</evidence>
<sequence length="56" mass="6038">MLGQLEDAAGGERSARQVGQVEAVVLLQVRPQLPAQGPVFDQLDELEASPSWTAFM</sequence>
<gene>
    <name evidence="1" type="ORF">KCH_49580</name>
</gene>
<dbReference type="AlphaFoldDB" id="A0A066YZG0"/>
<dbReference type="EMBL" id="JNBY01000095">
    <property type="protein sequence ID" value="KDN83476.1"/>
    <property type="molecule type" value="Genomic_DNA"/>
</dbReference>
<dbReference type="HOGENOM" id="CLU_3008291_0_0_11"/>
<keyword evidence="2" id="KW-1185">Reference proteome</keyword>
<organism evidence="1 2">
    <name type="scientific">Kitasatospora cheerisanensis KCTC 2395</name>
    <dbReference type="NCBI Taxonomy" id="1348663"/>
    <lineage>
        <taxon>Bacteria</taxon>
        <taxon>Bacillati</taxon>
        <taxon>Actinomycetota</taxon>
        <taxon>Actinomycetes</taxon>
        <taxon>Kitasatosporales</taxon>
        <taxon>Streptomycetaceae</taxon>
        <taxon>Kitasatospora</taxon>
    </lineage>
</organism>
<accession>A0A066YZG0</accession>
<comment type="caution">
    <text evidence="1">The sequence shown here is derived from an EMBL/GenBank/DDBJ whole genome shotgun (WGS) entry which is preliminary data.</text>
</comment>
<proteinExistence type="predicted"/>
<name>A0A066YZG0_9ACTN</name>
<dbReference type="PATRIC" id="fig|1348663.4.peg.4794"/>
<evidence type="ECO:0000313" key="2">
    <source>
        <dbReference type="Proteomes" id="UP000027178"/>
    </source>
</evidence>
<dbReference type="Proteomes" id="UP000027178">
    <property type="component" value="Unassembled WGS sequence"/>
</dbReference>
<reference evidence="1 2" key="1">
    <citation type="submission" date="2014-05" db="EMBL/GenBank/DDBJ databases">
        <title>Draft Genome Sequence of Kitasatospora cheerisanensis KCTC 2395.</title>
        <authorList>
            <person name="Nam D.H."/>
        </authorList>
    </citation>
    <scope>NUCLEOTIDE SEQUENCE [LARGE SCALE GENOMIC DNA]</scope>
    <source>
        <strain evidence="1 2">KCTC 2395</strain>
    </source>
</reference>